<dbReference type="PANTHER" id="PTHR46082">
    <property type="entry name" value="ATP/GTP-BINDING PROTEIN-RELATED"/>
    <property type="match status" value="1"/>
</dbReference>
<dbReference type="RefSeq" id="WP_062238246.1">
    <property type="nucleotide sequence ID" value="NZ_JBPJFL010000001.1"/>
</dbReference>
<dbReference type="InterPro" id="IPR053137">
    <property type="entry name" value="NLR-like"/>
</dbReference>
<dbReference type="SUPFAM" id="SSF48452">
    <property type="entry name" value="TPR-like"/>
    <property type="match status" value="4"/>
</dbReference>
<dbReference type="Proteomes" id="UP000054375">
    <property type="component" value="Unassembled WGS sequence"/>
</dbReference>
<organism evidence="2 3">
    <name type="scientific">Streptomyces griseorubiginosus</name>
    <dbReference type="NCBI Taxonomy" id="67304"/>
    <lineage>
        <taxon>Bacteria</taxon>
        <taxon>Bacillati</taxon>
        <taxon>Actinomycetota</taxon>
        <taxon>Actinomycetes</taxon>
        <taxon>Kitasatosporales</taxon>
        <taxon>Streptomycetaceae</taxon>
        <taxon>Streptomyces</taxon>
    </lineage>
</organism>
<dbReference type="Pfam" id="PF13424">
    <property type="entry name" value="TPR_12"/>
    <property type="match status" value="4"/>
</dbReference>
<gene>
    <name evidence="2" type="ORF">AQJ54_17090</name>
</gene>
<name>A0A101S3P4_9ACTN</name>
<dbReference type="Pfam" id="PF00931">
    <property type="entry name" value="NB-ARC"/>
    <property type="match status" value="1"/>
</dbReference>
<keyword evidence="3" id="KW-1185">Reference proteome</keyword>
<sequence>MFGAELFTQTAAAAAGTMVGLMTTDAWQVARHRIARFLRREDVERLEAARAELDAAPPGRQQVILRQQREEWGSTLRGLLDRNPELAGLLAEFVQEFSGVVRPVFIQVQQPAAPLEPARAPGALTVAPPLGRLDRRVRGRGPLLDTLKQLVGKPTSGVRVLHGMGGSGKTTVALEIAAHAAALNVDVWWVTAKNPAALSAGMREVVAALGTPADLIDRAWSGRSSATDLLWRRLCDTASPWLLVVDNADEPEHLAPYGRLAEGTGWIRPAAELPGLVLITSRDSSPTTWGPWATLHSVDALEEDDATEVLWDLAGERAGSREDARMLTRRLGGLPLALRIAGSHLAAASAFPTWPGTTTVRTYADYRVALDERFSELLDERPPGQQGGTLSVPVTGTWELSLDLLERRGIAQARPLMRLLCCLGEAPVPLVGLLRPDRLAASSLLPGVTPQELYTALTALADFGLVELHTPPGGDDHARTLVLHPLVRDAGRLQQDLAEHWEEYAAVVADLVVCATAELSEDDPRDWPRWRLLLPHVDAPLALMGDPYEAEDELVSKALRAAAAGARHLFRRGWLDRAEEVLDACEPVVLACGPNDPDALEVRAAAAHLLHLRGRLAAAESLFRTVLADTRALFGDASGETADARYALANLLHGRGRPVEAETEYRAVHATRRALLGERDPGTLAARKGVAWMARYRGLLAEAEEEYRLLLDAYRETLGAHHPDTLATRHEMAQVLHERGMFGQAEAELRETLQVCARVLGERHPSTLAVRHDLAGVLRDRGLLAEAEQEFRTVLATRAEAYGEDHPETVSARYGLATVLRDRGWPGDAEAEFREVFEVQRRLLGDMHPHTLEVRHNLADLLMERGQLEAAEAEFREVYAARREVLGEQHLLTLSVRHGAAHVLHLRGRTDRAETEYRTVLADCVDTLGPRHPGTLAVRHNLADLLKDQGRLAAAEQEFREVYEARRTVLGEQHLLTLSVRHGAAHVLHLRGHVERAEAEYRTVLADCVETLGPRHPGTLAVRHNLADLLCLKGELVQAGAEFTEVREVCEEVLGPRHPRTLAAGEALARLRAAEGDQTPRDPDSAAAGS</sequence>
<dbReference type="Gene3D" id="1.25.40.10">
    <property type="entry name" value="Tetratricopeptide repeat domain"/>
    <property type="match status" value="3"/>
</dbReference>
<dbReference type="InterPro" id="IPR011990">
    <property type="entry name" value="TPR-like_helical_dom_sf"/>
</dbReference>
<dbReference type="AlphaFoldDB" id="A0A101S3P4"/>
<dbReference type="PANTHER" id="PTHR46082:SF6">
    <property type="entry name" value="AAA+ ATPASE DOMAIN-CONTAINING PROTEIN-RELATED"/>
    <property type="match status" value="1"/>
</dbReference>
<accession>A0A101S3P4</accession>
<protein>
    <recommendedName>
        <fullName evidence="1">NB-ARC domain-containing protein</fullName>
    </recommendedName>
</protein>
<dbReference type="SUPFAM" id="SSF52540">
    <property type="entry name" value="P-loop containing nucleoside triphosphate hydrolases"/>
    <property type="match status" value="1"/>
</dbReference>
<evidence type="ECO:0000313" key="3">
    <source>
        <dbReference type="Proteomes" id="UP000054375"/>
    </source>
</evidence>
<evidence type="ECO:0000313" key="2">
    <source>
        <dbReference type="EMBL" id="KUN66912.1"/>
    </source>
</evidence>
<proteinExistence type="predicted"/>
<reference evidence="2 3" key="1">
    <citation type="submission" date="2015-10" db="EMBL/GenBank/DDBJ databases">
        <title>Draft genome sequence of Streptomyces griseorubiginosus DSM 40469, type strain for the species Streptomyces griseorubiginosus.</title>
        <authorList>
            <person name="Ruckert C."/>
            <person name="Winkler A."/>
            <person name="Kalinowski J."/>
            <person name="Kampfer P."/>
            <person name="Glaeser S."/>
        </authorList>
    </citation>
    <scope>NUCLEOTIDE SEQUENCE [LARGE SCALE GENOMIC DNA]</scope>
    <source>
        <strain evidence="2 3">DSM 40469</strain>
    </source>
</reference>
<evidence type="ECO:0000259" key="1">
    <source>
        <dbReference type="Pfam" id="PF00931"/>
    </source>
</evidence>
<dbReference type="PRINTS" id="PR00364">
    <property type="entry name" value="DISEASERSIST"/>
</dbReference>
<feature type="domain" description="NB-ARC" evidence="1">
    <location>
        <begin position="148"/>
        <end position="313"/>
    </location>
</feature>
<dbReference type="EMBL" id="LMWV01000014">
    <property type="protein sequence ID" value="KUN66912.1"/>
    <property type="molecule type" value="Genomic_DNA"/>
</dbReference>
<dbReference type="Gene3D" id="3.40.50.300">
    <property type="entry name" value="P-loop containing nucleotide triphosphate hydrolases"/>
    <property type="match status" value="1"/>
</dbReference>
<dbReference type="InterPro" id="IPR027417">
    <property type="entry name" value="P-loop_NTPase"/>
</dbReference>
<dbReference type="InterPro" id="IPR002182">
    <property type="entry name" value="NB-ARC"/>
</dbReference>
<dbReference type="Pfam" id="PF13374">
    <property type="entry name" value="TPR_10"/>
    <property type="match status" value="2"/>
</dbReference>
<dbReference type="GO" id="GO:0043531">
    <property type="term" value="F:ADP binding"/>
    <property type="evidence" value="ECO:0007669"/>
    <property type="project" value="InterPro"/>
</dbReference>
<comment type="caution">
    <text evidence="2">The sequence shown here is derived from an EMBL/GenBank/DDBJ whole genome shotgun (WGS) entry which is preliminary data.</text>
</comment>